<name>A0A2J0N428_9BACT</name>
<comment type="caution">
    <text evidence="1">The sequence shown here is derived from an EMBL/GenBank/DDBJ whole genome shotgun (WGS) entry which is preliminary data.</text>
</comment>
<sequence>MEILGKILGNPARVKIMRLFLLNSKNGFNKKDVVKRSRVNPVIAGKEMRLLESVGFIKKHIALWYFNPFFKYAKEFDKLLVGADTLNKKTIADNFKKVGKIKLLLVSGIFIKNKDTKVDLLIVGDKIKKGKIEEEIHKLEAEIGTELVYAVFETKEFIYRLDMYDKLIRDILDFPHEVVFQAKELNLAKVAR</sequence>
<evidence type="ECO:0000313" key="1">
    <source>
        <dbReference type="EMBL" id="PJC49411.1"/>
    </source>
</evidence>
<proteinExistence type="predicted"/>
<gene>
    <name evidence="1" type="ORF">CO033_01640</name>
</gene>
<reference evidence="2" key="1">
    <citation type="submission" date="2017-09" db="EMBL/GenBank/DDBJ databases">
        <title>Depth-based differentiation of microbial function through sediment-hosted aquifers and enrichment of novel symbionts in the deep terrestrial subsurface.</title>
        <authorList>
            <person name="Probst A.J."/>
            <person name="Ladd B."/>
            <person name="Jarett J.K."/>
            <person name="Geller-Mcgrath D.E."/>
            <person name="Sieber C.M.K."/>
            <person name="Emerson J.B."/>
            <person name="Anantharaman K."/>
            <person name="Thomas B.C."/>
            <person name="Malmstrom R."/>
            <person name="Stieglmeier M."/>
            <person name="Klingl A."/>
            <person name="Woyke T."/>
            <person name="Ryan C.M."/>
            <person name="Banfield J.F."/>
        </authorList>
    </citation>
    <scope>NUCLEOTIDE SEQUENCE [LARGE SCALE GENOMIC DNA]</scope>
</reference>
<evidence type="ECO:0000313" key="2">
    <source>
        <dbReference type="Proteomes" id="UP000231300"/>
    </source>
</evidence>
<dbReference type="Proteomes" id="UP000231300">
    <property type="component" value="Unassembled WGS sequence"/>
</dbReference>
<dbReference type="AlphaFoldDB" id="A0A2J0N428"/>
<protein>
    <recommendedName>
        <fullName evidence="3">Transcriptional regulator</fullName>
    </recommendedName>
</protein>
<accession>A0A2J0N428</accession>
<dbReference type="EMBL" id="PFRK01000027">
    <property type="protein sequence ID" value="PJC49411.1"/>
    <property type="molecule type" value="Genomic_DNA"/>
</dbReference>
<evidence type="ECO:0008006" key="3">
    <source>
        <dbReference type="Google" id="ProtNLM"/>
    </source>
</evidence>
<organism evidence="1 2">
    <name type="scientific">Candidatus Nomurabacteria bacterium CG_4_9_14_0_2_um_filter_32_10</name>
    <dbReference type="NCBI Taxonomy" id="1974729"/>
    <lineage>
        <taxon>Bacteria</taxon>
        <taxon>Candidatus Nomuraibacteriota</taxon>
    </lineage>
</organism>